<organism evidence="1 2">
    <name type="scientific">Wickerhamomyces anomalus (strain ATCC 58044 / CBS 1984 / NCYC 433 / NRRL Y-366-8)</name>
    <name type="common">Yeast</name>
    <name type="synonym">Hansenula anomala</name>
    <dbReference type="NCBI Taxonomy" id="683960"/>
    <lineage>
        <taxon>Eukaryota</taxon>
        <taxon>Fungi</taxon>
        <taxon>Dikarya</taxon>
        <taxon>Ascomycota</taxon>
        <taxon>Saccharomycotina</taxon>
        <taxon>Saccharomycetes</taxon>
        <taxon>Phaffomycetales</taxon>
        <taxon>Wickerhamomycetaceae</taxon>
        <taxon>Wickerhamomyces</taxon>
    </lineage>
</organism>
<dbReference type="OrthoDB" id="10491714at2759"/>
<dbReference type="RefSeq" id="XP_019038961.1">
    <property type="nucleotide sequence ID" value="XM_019183345.1"/>
</dbReference>
<sequence>MSLPPANSDPRVYQIRLTTQNLYSLLFNSFQTISNLASTYNQIATASTNKVLKDDIAWLKESIDKDIEKLNALQKHLQFLNAQETITTPGELLKVFNEITDFAQLILLDDLITTLEGIGSVITEDELMIDGVGLKDVVILLKKFSISLKLAVDPLKKLKDEEVSVIQLEKSEVIITERVEDLKKRVTELENIIN</sequence>
<dbReference type="GeneID" id="30200591"/>
<gene>
    <name evidence="1" type="ORF">WICANDRAFT_62340</name>
</gene>
<dbReference type="Proteomes" id="UP000094112">
    <property type="component" value="Unassembled WGS sequence"/>
</dbReference>
<evidence type="ECO:0000313" key="2">
    <source>
        <dbReference type="Proteomes" id="UP000094112"/>
    </source>
</evidence>
<name>A0A1E3P3H3_WICAA</name>
<evidence type="ECO:0000313" key="1">
    <source>
        <dbReference type="EMBL" id="ODQ59754.1"/>
    </source>
</evidence>
<dbReference type="AlphaFoldDB" id="A0A1E3P3H3"/>
<keyword evidence="2" id="KW-1185">Reference proteome</keyword>
<accession>A0A1E3P3H3</accession>
<protein>
    <submittedName>
        <fullName evidence="1">Uncharacterized protein</fullName>
    </submittedName>
</protein>
<reference evidence="1 2" key="1">
    <citation type="journal article" date="2016" name="Proc. Natl. Acad. Sci. U.S.A.">
        <title>Comparative genomics of biotechnologically important yeasts.</title>
        <authorList>
            <person name="Riley R."/>
            <person name="Haridas S."/>
            <person name="Wolfe K.H."/>
            <person name="Lopes M.R."/>
            <person name="Hittinger C.T."/>
            <person name="Goeker M."/>
            <person name="Salamov A.A."/>
            <person name="Wisecaver J.H."/>
            <person name="Long T.M."/>
            <person name="Calvey C.H."/>
            <person name="Aerts A.L."/>
            <person name="Barry K.W."/>
            <person name="Choi C."/>
            <person name="Clum A."/>
            <person name="Coughlan A.Y."/>
            <person name="Deshpande S."/>
            <person name="Douglass A.P."/>
            <person name="Hanson S.J."/>
            <person name="Klenk H.-P."/>
            <person name="LaButti K.M."/>
            <person name="Lapidus A."/>
            <person name="Lindquist E.A."/>
            <person name="Lipzen A.M."/>
            <person name="Meier-Kolthoff J.P."/>
            <person name="Ohm R.A."/>
            <person name="Otillar R.P."/>
            <person name="Pangilinan J.L."/>
            <person name="Peng Y."/>
            <person name="Rokas A."/>
            <person name="Rosa C.A."/>
            <person name="Scheuner C."/>
            <person name="Sibirny A.A."/>
            <person name="Slot J.C."/>
            <person name="Stielow J.B."/>
            <person name="Sun H."/>
            <person name="Kurtzman C.P."/>
            <person name="Blackwell M."/>
            <person name="Grigoriev I.V."/>
            <person name="Jeffries T.W."/>
        </authorList>
    </citation>
    <scope>NUCLEOTIDE SEQUENCE [LARGE SCALE GENOMIC DNA]</scope>
    <source>
        <strain evidence="2">ATCC 58044 / CBS 1984 / NCYC 433 / NRRL Y-366-8</strain>
    </source>
</reference>
<proteinExistence type="predicted"/>
<dbReference type="EMBL" id="KV454210">
    <property type="protein sequence ID" value="ODQ59754.1"/>
    <property type="molecule type" value="Genomic_DNA"/>
</dbReference>